<name>A0AAW1D2H1_9HEMI</name>
<organism evidence="10 11">
    <name type="scientific">Rhynocoris fuscipes</name>
    <dbReference type="NCBI Taxonomy" id="488301"/>
    <lineage>
        <taxon>Eukaryota</taxon>
        <taxon>Metazoa</taxon>
        <taxon>Ecdysozoa</taxon>
        <taxon>Arthropoda</taxon>
        <taxon>Hexapoda</taxon>
        <taxon>Insecta</taxon>
        <taxon>Pterygota</taxon>
        <taxon>Neoptera</taxon>
        <taxon>Paraneoptera</taxon>
        <taxon>Hemiptera</taxon>
        <taxon>Heteroptera</taxon>
        <taxon>Panheteroptera</taxon>
        <taxon>Cimicomorpha</taxon>
        <taxon>Reduviidae</taxon>
        <taxon>Harpactorinae</taxon>
        <taxon>Harpactorini</taxon>
        <taxon>Rhynocoris</taxon>
    </lineage>
</organism>
<keyword evidence="8" id="KW-0807">Transducer</keyword>
<keyword evidence="4" id="KW-0552">Olfaction</keyword>
<evidence type="ECO:0000256" key="2">
    <source>
        <dbReference type="ARBA" id="ARBA00022606"/>
    </source>
</evidence>
<keyword evidence="11" id="KW-1185">Reference proteome</keyword>
<keyword evidence="6 9" id="KW-0472">Membrane</keyword>
<dbReference type="EMBL" id="JAPXFL010000006">
    <property type="protein sequence ID" value="KAK9504896.1"/>
    <property type="molecule type" value="Genomic_DNA"/>
</dbReference>
<dbReference type="GO" id="GO:0007165">
    <property type="term" value="P:signal transduction"/>
    <property type="evidence" value="ECO:0007669"/>
    <property type="project" value="UniProtKB-KW"/>
</dbReference>
<evidence type="ECO:0000256" key="4">
    <source>
        <dbReference type="ARBA" id="ARBA00022725"/>
    </source>
</evidence>
<evidence type="ECO:0000256" key="8">
    <source>
        <dbReference type="ARBA" id="ARBA00023224"/>
    </source>
</evidence>
<sequence>MVFRMFYTYRKLFGLILWLTFEIFAIVIAMSGVLVIKVEGKKIGSMILSALFCFAEVVVCFYISYCCSQISNASEDLLVTLYSTKWMSLNKNEVQMIKIMMIRSQCPLLMNFMNIMTFDYVTFTYIMNTAYSYFNLLLAFS</sequence>
<keyword evidence="3 9" id="KW-0812">Transmembrane</keyword>
<accession>A0AAW1D2H1</accession>
<proteinExistence type="predicted"/>
<dbReference type="InterPro" id="IPR004117">
    <property type="entry name" value="7tm6_olfct_rcpt"/>
</dbReference>
<comment type="subcellular location">
    <subcellularLocation>
        <location evidence="1">Membrane</location>
        <topology evidence="1">Multi-pass membrane protein</topology>
    </subcellularLocation>
</comment>
<evidence type="ECO:0000256" key="3">
    <source>
        <dbReference type="ARBA" id="ARBA00022692"/>
    </source>
</evidence>
<dbReference type="GO" id="GO:0004984">
    <property type="term" value="F:olfactory receptor activity"/>
    <property type="evidence" value="ECO:0007669"/>
    <property type="project" value="InterPro"/>
</dbReference>
<dbReference type="Proteomes" id="UP001461498">
    <property type="component" value="Unassembled WGS sequence"/>
</dbReference>
<evidence type="ECO:0000256" key="1">
    <source>
        <dbReference type="ARBA" id="ARBA00004141"/>
    </source>
</evidence>
<evidence type="ECO:0000256" key="7">
    <source>
        <dbReference type="ARBA" id="ARBA00023170"/>
    </source>
</evidence>
<feature type="transmembrane region" description="Helical" evidence="9">
    <location>
        <begin position="12"/>
        <end position="36"/>
    </location>
</feature>
<evidence type="ECO:0000256" key="5">
    <source>
        <dbReference type="ARBA" id="ARBA00022989"/>
    </source>
</evidence>
<dbReference type="GO" id="GO:0016020">
    <property type="term" value="C:membrane"/>
    <property type="evidence" value="ECO:0007669"/>
    <property type="project" value="UniProtKB-SubCell"/>
</dbReference>
<feature type="transmembrane region" description="Helical" evidence="9">
    <location>
        <begin position="43"/>
        <end position="65"/>
    </location>
</feature>
<reference evidence="10 11" key="1">
    <citation type="submission" date="2022-12" db="EMBL/GenBank/DDBJ databases">
        <title>Chromosome-level genome assembly of true bugs.</title>
        <authorList>
            <person name="Ma L."/>
            <person name="Li H."/>
        </authorList>
    </citation>
    <scope>NUCLEOTIDE SEQUENCE [LARGE SCALE GENOMIC DNA]</scope>
    <source>
        <strain evidence="10">Lab_2022b</strain>
    </source>
</reference>
<keyword evidence="7" id="KW-0675">Receptor</keyword>
<evidence type="ECO:0000313" key="10">
    <source>
        <dbReference type="EMBL" id="KAK9504896.1"/>
    </source>
</evidence>
<dbReference type="GO" id="GO:0005549">
    <property type="term" value="F:odorant binding"/>
    <property type="evidence" value="ECO:0007669"/>
    <property type="project" value="InterPro"/>
</dbReference>
<keyword evidence="5 9" id="KW-1133">Transmembrane helix</keyword>
<keyword evidence="2" id="KW-0716">Sensory transduction</keyword>
<gene>
    <name evidence="10" type="ORF">O3M35_009067</name>
</gene>
<evidence type="ECO:0000256" key="9">
    <source>
        <dbReference type="SAM" id="Phobius"/>
    </source>
</evidence>
<comment type="caution">
    <text evidence="10">The sequence shown here is derived from an EMBL/GenBank/DDBJ whole genome shotgun (WGS) entry which is preliminary data.</text>
</comment>
<dbReference type="AlphaFoldDB" id="A0AAW1D2H1"/>
<evidence type="ECO:0000313" key="11">
    <source>
        <dbReference type="Proteomes" id="UP001461498"/>
    </source>
</evidence>
<dbReference type="Pfam" id="PF02949">
    <property type="entry name" value="7tm_6"/>
    <property type="match status" value="1"/>
</dbReference>
<protein>
    <submittedName>
        <fullName evidence="10">Uncharacterized protein</fullName>
    </submittedName>
</protein>
<evidence type="ECO:0000256" key="6">
    <source>
        <dbReference type="ARBA" id="ARBA00023136"/>
    </source>
</evidence>